<feature type="domain" description="MacB-like periplasmic core" evidence="8">
    <location>
        <begin position="432"/>
        <end position="610"/>
    </location>
</feature>
<dbReference type="GO" id="GO:0022857">
    <property type="term" value="F:transmembrane transporter activity"/>
    <property type="evidence" value="ECO:0007669"/>
    <property type="project" value="TreeGrafter"/>
</dbReference>
<feature type="transmembrane region" description="Helical" evidence="6">
    <location>
        <begin position="286"/>
        <end position="305"/>
    </location>
</feature>
<name>A0A1T5EUR7_9BACT</name>
<evidence type="ECO:0000313" key="9">
    <source>
        <dbReference type="EMBL" id="SKB87480.1"/>
    </source>
</evidence>
<sequence>MLQNYFKIAVRSIWKHRLFSIINIFGLASGLMVCFLAIAHIKGALDYDNFHTNRDRIYRIITDVHTKEDDKTAFATTPLPLAETLKKDYGFVENSARIVRTYGEVLGNEKRLDFLTFAVDASFFQIFGYPVAQGHVPTRPGTAVISQQTAEKLFGKKDPIGQVLEQDGIAPSIITGVIADTTSRSHLRFDILFALPKDKMNLFDEGKGWNEYGKSYTYVLVKQGILEYQLQNILPAISKRESAGLAPGGIKSLGFRAQPLTRISPAMEELMNSTYEAQLSGLTVEMSVGLVTLIMAAFNYINLTLARSMSRAREVGIRKTSGALRWQLLGQFMAESVILSLLALGLAYIMLELVKPMAFVQQWLIGGVVWDWKLWASFVTFSIAAGLLAGLIPAKVLSNFQPAEVLRSRNGLKIIRGISLRKTLIVLQFSISLLAMIALVTMMRQQYYMATGDYGFQNKNVLNIPLNNIPYERLSNEIGKLAGVEHVSGISEPFGHHGATERIKTKRADENTVTSFIFDVAPDFTKTLKLTLVAGKDLPEKFTAGHQILINEEAVKKFGLGDSKSAVGKSIWLNDSTEVEISGVVKDFRFKSFNWEIKPLILRPEIPGLRYMHVAVASGSEDRVLAETEKIYTKLNSYETFEGKWFDDFLYERHAHIDDISFMALLLGISFSIACLGLLGMVTYNTQTRIREVGIRKVMGAEVAQIIWLLSRDFVKLLSIAGAIALPLGYLAGYAFLMNFAYHINIGFETLGLCFGVLLLLGGLIISTRTYKAATGNPVEALGNE</sequence>
<dbReference type="Pfam" id="PF02687">
    <property type="entry name" value="FtsX"/>
    <property type="match status" value="2"/>
</dbReference>
<evidence type="ECO:0000256" key="3">
    <source>
        <dbReference type="ARBA" id="ARBA00022692"/>
    </source>
</evidence>
<feature type="transmembrane region" description="Helical" evidence="6">
    <location>
        <begin position="742"/>
        <end position="766"/>
    </location>
</feature>
<dbReference type="Pfam" id="PF12704">
    <property type="entry name" value="MacB_PCD"/>
    <property type="match status" value="2"/>
</dbReference>
<comment type="subcellular location">
    <subcellularLocation>
        <location evidence="1">Cell membrane</location>
        <topology evidence="1">Multi-pass membrane protein</topology>
    </subcellularLocation>
</comment>
<keyword evidence="10" id="KW-1185">Reference proteome</keyword>
<evidence type="ECO:0000256" key="5">
    <source>
        <dbReference type="ARBA" id="ARBA00023136"/>
    </source>
</evidence>
<feature type="transmembrane region" description="Helical" evidence="6">
    <location>
        <begin position="423"/>
        <end position="443"/>
    </location>
</feature>
<dbReference type="PANTHER" id="PTHR30572">
    <property type="entry name" value="MEMBRANE COMPONENT OF TRANSPORTER-RELATED"/>
    <property type="match status" value="1"/>
</dbReference>
<reference evidence="10" key="1">
    <citation type="submission" date="2017-02" db="EMBL/GenBank/DDBJ databases">
        <authorList>
            <person name="Varghese N."/>
            <person name="Submissions S."/>
        </authorList>
    </citation>
    <scope>NUCLEOTIDE SEQUENCE [LARGE SCALE GENOMIC DNA]</scope>
    <source>
        <strain evidence="10">DSM 22270</strain>
    </source>
</reference>
<gene>
    <name evidence="9" type="ORF">SAMN05660293_02765</name>
</gene>
<dbReference type="EMBL" id="FUZA01000002">
    <property type="protein sequence ID" value="SKB87480.1"/>
    <property type="molecule type" value="Genomic_DNA"/>
</dbReference>
<dbReference type="Proteomes" id="UP000190897">
    <property type="component" value="Unassembled WGS sequence"/>
</dbReference>
<dbReference type="RefSeq" id="WP_082215217.1">
    <property type="nucleotide sequence ID" value="NZ_FUZA01000002.1"/>
</dbReference>
<evidence type="ECO:0000256" key="2">
    <source>
        <dbReference type="ARBA" id="ARBA00022475"/>
    </source>
</evidence>
<evidence type="ECO:0000313" key="10">
    <source>
        <dbReference type="Proteomes" id="UP000190897"/>
    </source>
</evidence>
<dbReference type="InterPro" id="IPR050250">
    <property type="entry name" value="Macrolide_Exporter_MacB"/>
</dbReference>
<feature type="transmembrane region" description="Helical" evidence="6">
    <location>
        <begin position="660"/>
        <end position="682"/>
    </location>
</feature>
<dbReference type="PANTHER" id="PTHR30572:SF18">
    <property type="entry name" value="ABC-TYPE MACROLIDE FAMILY EXPORT SYSTEM PERMEASE COMPONENT 2"/>
    <property type="match status" value="1"/>
</dbReference>
<organism evidence="9 10">
    <name type="scientific">Dyadobacter psychrophilus</name>
    <dbReference type="NCBI Taxonomy" id="651661"/>
    <lineage>
        <taxon>Bacteria</taxon>
        <taxon>Pseudomonadati</taxon>
        <taxon>Bacteroidota</taxon>
        <taxon>Cytophagia</taxon>
        <taxon>Cytophagales</taxon>
        <taxon>Spirosomataceae</taxon>
        <taxon>Dyadobacter</taxon>
    </lineage>
</organism>
<evidence type="ECO:0000256" key="4">
    <source>
        <dbReference type="ARBA" id="ARBA00022989"/>
    </source>
</evidence>
<keyword evidence="3 6" id="KW-0812">Transmembrane</keyword>
<keyword evidence="5 6" id="KW-0472">Membrane</keyword>
<protein>
    <submittedName>
        <fullName evidence="9">Putative ABC transport system permease protein</fullName>
    </submittedName>
</protein>
<dbReference type="GO" id="GO:0005886">
    <property type="term" value="C:plasma membrane"/>
    <property type="evidence" value="ECO:0007669"/>
    <property type="project" value="UniProtKB-SubCell"/>
</dbReference>
<feature type="domain" description="ABC3 transporter permease C-terminal" evidence="7">
    <location>
        <begin position="287"/>
        <end position="402"/>
    </location>
</feature>
<evidence type="ECO:0000256" key="6">
    <source>
        <dbReference type="SAM" id="Phobius"/>
    </source>
</evidence>
<feature type="transmembrane region" description="Helical" evidence="6">
    <location>
        <begin position="326"/>
        <end position="351"/>
    </location>
</feature>
<evidence type="ECO:0000259" key="7">
    <source>
        <dbReference type="Pfam" id="PF02687"/>
    </source>
</evidence>
<feature type="transmembrane region" description="Helical" evidence="6">
    <location>
        <begin position="717"/>
        <end position="736"/>
    </location>
</feature>
<dbReference type="InterPro" id="IPR025857">
    <property type="entry name" value="MacB_PCD"/>
</dbReference>
<keyword evidence="4 6" id="KW-1133">Transmembrane helix</keyword>
<accession>A0A1T5EUR7</accession>
<feature type="transmembrane region" description="Helical" evidence="6">
    <location>
        <begin position="21"/>
        <end position="41"/>
    </location>
</feature>
<dbReference type="OrthoDB" id="5933722at2"/>
<dbReference type="InterPro" id="IPR003838">
    <property type="entry name" value="ABC3_permease_C"/>
</dbReference>
<evidence type="ECO:0000259" key="8">
    <source>
        <dbReference type="Pfam" id="PF12704"/>
    </source>
</evidence>
<evidence type="ECO:0000256" key="1">
    <source>
        <dbReference type="ARBA" id="ARBA00004651"/>
    </source>
</evidence>
<feature type="domain" description="MacB-like periplasmic core" evidence="8">
    <location>
        <begin position="20"/>
        <end position="224"/>
    </location>
</feature>
<dbReference type="STRING" id="651661.SAMN05660293_02765"/>
<feature type="transmembrane region" description="Helical" evidence="6">
    <location>
        <begin position="374"/>
        <end position="392"/>
    </location>
</feature>
<keyword evidence="2" id="KW-1003">Cell membrane</keyword>
<feature type="domain" description="ABC3 transporter permease C-terminal" evidence="7">
    <location>
        <begin position="666"/>
        <end position="778"/>
    </location>
</feature>
<dbReference type="AlphaFoldDB" id="A0A1T5EUR7"/>
<proteinExistence type="predicted"/>